<dbReference type="Gene3D" id="3.40.390.10">
    <property type="entry name" value="Collagenase (Catalytic Domain)"/>
    <property type="match status" value="1"/>
</dbReference>
<dbReference type="EMBL" id="JANUHB010000003">
    <property type="protein sequence ID" value="MCS0809121.1"/>
    <property type="molecule type" value="Genomic_DNA"/>
</dbReference>
<reference evidence="10 11" key="1">
    <citation type="submission" date="2022-08" db="EMBL/GenBank/DDBJ databases">
        <title>Reclassification of Massilia species as members of the genera Telluria, Duganella, Pseudoduganella, Mokoshia gen. nov. and Zemynaea gen. nov. using orthogonal and non-orthogonal genome-based approaches.</title>
        <authorList>
            <person name="Bowman J.P."/>
        </authorList>
    </citation>
    <scope>NUCLEOTIDE SEQUENCE [LARGE SCALE GENOMIC DNA]</scope>
    <source>
        <strain evidence="10 11">JCM 31605</strain>
    </source>
</reference>
<feature type="domain" description="Peptidase M13 N-terminal" evidence="9">
    <location>
        <begin position="10"/>
        <end position="389"/>
    </location>
</feature>
<dbReference type="Gene3D" id="1.10.1380.10">
    <property type="entry name" value="Neutral endopeptidase , domain2"/>
    <property type="match status" value="1"/>
</dbReference>
<dbReference type="SUPFAM" id="SSF55486">
    <property type="entry name" value="Metalloproteases ('zincins'), catalytic domain"/>
    <property type="match status" value="1"/>
</dbReference>
<keyword evidence="11" id="KW-1185">Reference proteome</keyword>
<keyword evidence="7" id="KW-0482">Metalloprotease</keyword>
<dbReference type="InterPro" id="IPR024079">
    <property type="entry name" value="MetalloPept_cat_dom_sf"/>
</dbReference>
<keyword evidence="3" id="KW-0645">Protease</keyword>
<gene>
    <name evidence="10" type="ORF">NX774_14415</name>
</gene>
<sequence length="645" mass="72302">MQYVESSVRPQDNFYDYVNGKWMQATEIPADKSAWGSFQKLRDDTLTQLHGLIEKTASRHAAAGTDEQRIGDYYAAFMDEAKLEQLGLAPLKGELDKIAAIKDKSELPAVFARMSKLGVNVPYDFGIHQDNKDSTKYVADISQGGLGMPDRDYYLKLDDAKLTAARDKYLAHLEKTLSMAGDANATADAKAILALETEIAKAQWTKVELRDPIKAYNKVELAKLADVAPGWDWNTWLKDTGIAAKTSYVIVGQPTYLKGFADIAAKTPLETWKAYLQLHIIDSYANFLSKAYVDEHFAFYGTTLSGVKEMEPRWKRGVGAVERSMGESLGKLYVAEYFPPERKARMEALVKNLLAAYKQSIDKLDWMSPATKKEAQAKLAKFTPKIGYPNKWKDYSKLVVAKDDLVGNVMRSRAVEYDRELSKLGRPIDRDEWGMTPQTINAYYNPEMNEIVFPAAILQPPFFDASADDAVNYGGIGAVIGHEISHGFDDQGAQYDGNGNLRDWWTASDHKNFEAKTKMLVEQYNAFEPLPGYHVNGSLTLGENIADNSGLAIAYKAYRLSLKGKKAPVINGLTGDQRFYMGWAQVWRTKMREQQQIVQVKVDPHSPGQYRANGTVKNQPGFYDAFGVKPGDKMYVAPKDRVIIW</sequence>
<evidence type="ECO:0000256" key="1">
    <source>
        <dbReference type="ARBA" id="ARBA00001947"/>
    </source>
</evidence>
<dbReference type="PANTHER" id="PTHR11733">
    <property type="entry name" value="ZINC METALLOPROTEASE FAMILY M13 NEPRILYSIN-RELATED"/>
    <property type="match status" value="1"/>
</dbReference>
<dbReference type="InterPro" id="IPR000718">
    <property type="entry name" value="Peptidase_M13"/>
</dbReference>
<evidence type="ECO:0000256" key="5">
    <source>
        <dbReference type="ARBA" id="ARBA00022801"/>
    </source>
</evidence>
<dbReference type="InterPro" id="IPR042089">
    <property type="entry name" value="Peptidase_M13_dom_2"/>
</dbReference>
<evidence type="ECO:0000256" key="6">
    <source>
        <dbReference type="ARBA" id="ARBA00022833"/>
    </source>
</evidence>
<dbReference type="PROSITE" id="PS51885">
    <property type="entry name" value="NEPRILYSIN"/>
    <property type="match status" value="1"/>
</dbReference>
<organism evidence="10 11">
    <name type="scientific">Massilia agilis</name>
    <dbReference type="NCBI Taxonomy" id="1811226"/>
    <lineage>
        <taxon>Bacteria</taxon>
        <taxon>Pseudomonadati</taxon>
        <taxon>Pseudomonadota</taxon>
        <taxon>Betaproteobacteria</taxon>
        <taxon>Burkholderiales</taxon>
        <taxon>Oxalobacteraceae</taxon>
        <taxon>Telluria group</taxon>
        <taxon>Massilia</taxon>
    </lineage>
</organism>
<evidence type="ECO:0000256" key="3">
    <source>
        <dbReference type="ARBA" id="ARBA00022670"/>
    </source>
</evidence>
<dbReference type="InterPro" id="IPR018497">
    <property type="entry name" value="Peptidase_M13_C"/>
</dbReference>
<dbReference type="Pfam" id="PF01431">
    <property type="entry name" value="Peptidase_M13"/>
    <property type="match status" value="1"/>
</dbReference>
<dbReference type="CDD" id="cd08662">
    <property type="entry name" value="M13"/>
    <property type="match status" value="1"/>
</dbReference>
<evidence type="ECO:0000256" key="2">
    <source>
        <dbReference type="ARBA" id="ARBA00007357"/>
    </source>
</evidence>
<dbReference type="PANTHER" id="PTHR11733:SF167">
    <property type="entry name" value="FI17812P1-RELATED"/>
    <property type="match status" value="1"/>
</dbReference>
<evidence type="ECO:0000256" key="7">
    <source>
        <dbReference type="ARBA" id="ARBA00023049"/>
    </source>
</evidence>
<feature type="domain" description="Peptidase M13 C-terminal" evidence="8">
    <location>
        <begin position="441"/>
        <end position="642"/>
    </location>
</feature>
<proteinExistence type="inferred from homology"/>
<name>A0ABT2DFC7_9BURK</name>
<protein>
    <submittedName>
        <fullName evidence="10">M13 family peptidase</fullName>
    </submittedName>
</protein>
<comment type="similarity">
    <text evidence="2">Belongs to the peptidase M13 family.</text>
</comment>
<dbReference type="PRINTS" id="PR00786">
    <property type="entry name" value="NEPRILYSIN"/>
</dbReference>
<evidence type="ECO:0000313" key="10">
    <source>
        <dbReference type="EMBL" id="MCS0809121.1"/>
    </source>
</evidence>
<evidence type="ECO:0000259" key="8">
    <source>
        <dbReference type="Pfam" id="PF01431"/>
    </source>
</evidence>
<keyword evidence="5" id="KW-0378">Hydrolase</keyword>
<dbReference type="InterPro" id="IPR008753">
    <property type="entry name" value="Peptidase_M13_N"/>
</dbReference>
<dbReference type="Pfam" id="PF05649">
    <property type="entry name" value="Peptidase_M13_N"/>
    <property type="match status" value="1"/>
</dbReference>
<evidence type="ECO:0000259" key="9">
    <source>
        <dbReference type="Pfam" id="PF05649"/>
    </source>
</evidence>
<evidence type="ECO:0000313" key="11">
    <source>
        <dbReference type="Proteomes" id="UP001206126"/>
    </source>
</evidence>
<comment type="caution">
    <text evidence="10">The sequence shown here is derived from an EMBL/GenBank/DDBJ whole genome shotgun (WGS) entry which is preliminary data.</text>
</comment>
<keyword evidence="4" id="KW-0479">Metal-binding</keyword>
<evidence type="ECO:0000256" key="4">
    <source>
        <dbReference type="ARBA" id="ARBA00022723"/>
    </source>
</evidence>
<comment type="cofactor">
    <cofactor evidence="1">
        <name>Zn(2+)</name>
        <dbReference type="ChEBI" id="CHEBI:29105"/>
    </cofactor>
</comment>
<accession>A0ABT2DFC7</accession>
<dbReference type="Proteomes" id="UP001206126">
    <property type="component" value="Unassembled WGS sequence"/>
</dbReference>
<keyword evidence="6" id="KW-0862">Zinc</keyword>